<feature type="transmembrane region" description="Helical" evidence="11">
    <location>
        <begin position="1713"/>
        <end position="1742"/>
    </location>
</feature>
<dbReference type="InterPro" id="IPR002859">
    <property type="entry name" value="PKD/REJ-like"/>
</dbReference>
<organism evidence="15 16">
    <name type="scientific">Ranitomeya imitator</name>
    <name type="common">mimic poison frog</name>
    <dbReference type="NCBI Taxonomy" id="111125"/>
    <lineage>
        <taxon>Eukaryota</taxon>
        <taxon>Metazoa</taxon>
        <taxon>Chordata</taxon>
        <taxon>Craniata</taxon>
        <taxon>Vertebrata</taxon>
        <taxon>Euteleostomi</taxon>
        <taxon>Amphibia</taxon>
        <taxon>Batrachia</taxon>
        <taxon>Anura</taxon>
        <taxon>Neobatrachia</taxon>
        <taxon>Hyloidea</taxon>
        <taxon>Dendrobatidae</taxon>
        <taxon>Dendrobatinae</taxon>
        <taxon>Ranitomeya</taxon>
    </lineage>
</organism>
<comment type="subcellular location">
    <subcellularLocation>
        <location evidence="1">Membrane</location>
        <topology evidence="1">Multi-pass membrane protein</topology>
    </subcellularLocation>
</comment>
<dbReference type="InterPro" id="IPR046791">
    <property type="entry name" value="Polycystin_dom"/>
</dbReference>
<dbReference type="Pfam" id="PF08016">
    <property type="entry name" value="PKD_channel"/>
    <property type="match status" value="1"/>
</dbReference>
<feature type="region of interest" description="Disordered" evidence="10">
    <location>
        <begin position="959"/>
        <end position="988"/>
    </location>
</feature>
<feature type="domain" description="GAIN-B" evidence="13">
    <location>
        <begin position="504"/>
        <end position="669"/>
    </location>
</feature>
<feature type="transmembrane region" description="Helical" evidence="11">
    <location>
        <begin position="1574"/>
        <end position="1595"/>
    </location>
</feature>
<protein>
    <recommendedName>
        <fullName evidence="17">Polycystic kidney disease protein 1-like 2</fullName>
    </recommendedName>
</protein>
<keyword evidence="3 11" id="KW-0812">Transmembrane</keyword>
<dbReference type="InterPro" id="IPR042060">
    <property type="entry name" value="PLAT_polycystin1"/>
</dbReference>
<name>A0ABN9LH98_9NEOB</name>
<feature type="transmembrane region" description="Helical" evidence="11">
    <location>
        <begin position="684"/>
        <end position="703"/>
    </location>
</feature>
<feature type="domain" description="PLAT" evidence="12">
    <location>
        <begin position="728"/>
        <end position="845"/>
    </location>
</feature>
<evidence type="ECO:0000259" key="13">
    <source>
        <dbReference type="PROSITE" id="PS50221"/>
    </source>
</evidence>
<comment type="caution">
    <text evidence="9">Lacks conserved residue(s) required for the propagation of feature annotation.</text>
</comment>
<evidence type="ECO:0008006" key="17">
    <source>
        <dbReference type="Google" id="ProtNLM"/>
    </source>
</evidence>
<proteinExistence type="inferred from homology"/>
<dbReference type="Gene3D" id="2.60.220.50">
    <property type="match status" value="1"/>
</dbReference>
<dbReference type="Proteomes" id="UP001176940">
    <property type="component" value="Unassembled WGS sequence"/>
</dbReference>
<feature type="transmembrane region" description="Helical" evidence="11">
    <location>
        <begin position="891"/>
        <end position="912"/>
    </location>
</feature>
<reference evidence="15" key="1">
    <citation type="submission" date="2023-07" db="EMBL/GenBank/DDBJ databases">
        <authorList>
            <person name="Stuckert A."/>
        </authorList>
    </citation>
    <scope>NUCLEOTIDE SEQUENCE</scope>
</reference>
<dbReference type="PRINTS" id="PR01433">
    <property type="entry name" value="POLYCYSTIN2"/>
</dbReference>
<evidence type="ECO:0000256" key="8">
    <source>
        <dbReference type="ARBA" id="ARBA00023180"/>
    </source>
</evidence>
<dbReference type="Pfam" id="PF01825">
    <property type="entry name" value="GPS"/>
    <property type="match status" value="1"/>
</dbReference>
<dbReference type="Pfam" id="PF02010">
    <property type="entry name" value="REJ"/>
    <property type="match status" value="1"/>
</dbReference>
<dbReference type="InterPro" id="IPR000203">
    <property type="entry name" value="GPS"/>
</dbReference>
<sequence length="1787" mass="200558">MCKVLKAAIHVVVLNYQLNNHLMCIEFVKNVTLICFRCETNCKNVNISEPVVLSATCDNCDGVTYSWYSDVSLIQKPVSLPAVCHLRDFRASSLTLIQSDSSTSTLVLNGTLLKDHPEGAVRIKLIAKTSHEYGEDMIVVSTLPPPEVPNCSVYPSEGSVLTSFRISCFSPCSLTGSCNQDQRISLTYCFYPKPQSQLYCGPNPELPNVYLPLGEEEYDFLLTITVTVTNNFGDSVSTTAKAKVRYDETSTDSLASLLSERSMTEGRDSSSLIQLYKSVSSVLNREVQGENHNVSLQADNKKESTVSLHLLNTVENLQSALLVGKLPDNEPMILTAPAATMYINRLQSDQVERASVNIPDSSTAAFTLPSLSSLNLPMGDAEALDLRASVTSRATYMHFLCVLCFIIPFLFQMVSFAVNPFSPSGTIDIGGTIGGLSLTSTNGSVIPVKDLAEYIEVKNGSLLYSFPIVNSDELTCCDKVLSEHARVLTEGLQRARKIILPREPMADGEKSTLSLANVSSLLVNVTSPHYPLVIHLEPSEDMSLILYLGYEYHPNETNYDISTRLPDGRYPGDSVYSWVIDPEELYGVGSYYLSIRAAVEEDVLSLSSVSVSVACFASQCVFWDETSQEWNKTGCHVGPKTTPHSIQCLCTHLTFFGSSFIVMPNALDVSRTIELFATFVDNPVVVTTVGCIALIYVLLLIWARRKDIQDNAKVKIIALEDNDPLAQYRYLVTVFTGHRRGAATSSKVTLTLFGSDGESEPHHLCDPDGVVFERGGSDVFLMTTLLPLGEVQRIRLWHDNSGDKPSWYVNRVLVHDVEMDQRWCFLCNSWLSIEVGECVLDKEFSVATEEDMKQFSNLFFMKTSKGFRDGHIWYSVFSRSPRSPFTRVQRVSCCFSLLLCTMLTSIMFWGLPTDPAEQKMDLGKIEFTWQEVMIGFESSLLMFPINLLIVQIFRNVRPKPTNESSEKTQKDSPPHTKKKPSSPTISSSALTPAAVLKDIRRIANTLFKAQKTPLPSIDVGKSTDINSLLSLVEDIILKQNRIGQDFYADSKKEERSLTLSLGSVDLDDETRSPTPEKGLGKRQPRGDHHRYLYLQLEHIEKKLELLGPAEFPNPQSYIQAVSQVQHMKEVLENQFYASGSASEICSSIGSLSKEKKRNVTKGLPWWFVFIGWFLVLGTSGVSGFFTMLYGLHYGKDSSIKWLISMAISFFESLFITQPLKVLGFAAFFALVLKKVEPEDEEEATINGDLSTPGDPNFFLESHRDSKVYLPPPPTDVSRMKNMYMKEQKVFALIREILAYLGFLWMLLLVAYGQRDPNSYHLNKHIESSFTDGLGKVCSYRDFFTWANTTFINNLYGTFPGFVTDGNSKLVGSARIRQVRVQKDSCPVASALQTIIADCRAPYNLDAEAMEQYGERWNSSTFTNASDSNSAWIYRSQAKLRSHPTWGRVATYRGGGYVVDLGGDRAAAAQTLQYLFDNVWLDTYTRAVFVEFTIYNANVNLFCLVRLMFETNALGSFLTRANLQSIRLYPYTDGLHIFVVVAEVLYFLFVIYYMVVQGKLLKTLRWGYFRSKWNLLELAIILISWSALSVFVKRTILGNREINYYQDHKDDRRRAALGYLIAFLVLLSTIKLWHLLRLNPKLNMITATLRRAWGDISGFITVIAVMFLAYSIACNLIFGWKLNSYKTVFDSAKTMVSLQLGIFNYEEVLDYNPILGSFLVGSCIIFMTFVVLNLFISVILVAFSEEQKNHQASEEEEIVDLMLMKICSFLGLRHKKENGGTSVDYQEN</sequence>
<feature type="transmembrane region" description="Helical" evidence="11">
    <location>
        <begin position="1289"/>
        <end position="1311"/>
    </location>
</feature>
<keyword evidence="7" id="KW-1015">Disulfide bond</keyword>
<feature type="transmembrane region" description="Helical" evidence="11">
    <location>
        <begin position="1201"/>
        <end position="1232"/>
    </location>
</feature>
<evidence type="ECO:0000256" key="4">
    <source>
        <dbReference type="ARBA" id="ARBA00022729"/>
    </source>
</evidence>
<dbReference type="InterPro" id="IPR001024">
    <property type="entry name" value="PLAT/LH2_dom"/>
</dbReference>
<evidence type="ECO:0000256" key="11">
    <source>
        <dbReference type="SAM" id="Phobius"/>
    </source>
</evidence>
<evidence type="ECO:0000256" key="10">
    <source>
        <dbReference type="SAM" id="MobiDB-lite"/>
    </source>
</evidence>
<comment type="caution">
    <text evidence="15">The sequence shown here is derived from an EMBL/GenBank/DDBJ whole genome shotgun (WGS) entry which is preliminary data.</text>
</comment>
<evidence type="ECO:0000313" key="15">
    <source>
        <dbReference type="EMBL" id="CAJ0940606.1"/>
    </source>
</evidence>
<feature type="compositionally biased region" description="Basic and acidic residues" evidence="10">
    <location>
        <begin position="964"/>
        <end position="974"/>
    </location>
</feature>
<dbReference type="InterPro" id="IPR013122">
    <property type="entry name" value="PKD1_2_channel"/>
</dbReference>
<dbReference type="PROSITE" id="PS51111">
    <property type="entry name" value="REJ"/>
    <property type="match status" value="1"/>
</dbReference>
<feature type="transmembrane region" description="Helical" evidence="11">
    <location>
        <begin position="1534"/>
        <end position="1554"/>
    </location>
</feature>
<evidence type="ECO:0000259" key="14">
    <source>
        <dbReference type="PROSITE" id="PS51111"/>
    </source>
</evidence>
<dbReference type="PANTHER" id="PTHR10877">
    <property type="entry name" value="POLYCYSTIN FAMILY MEMBER"/>
    <property type="match status" value="1"/>
</dbReference>
<feature type="transmembrane region" description="Helical" evidence="11">
    <location>
        <begin position="1615"/>
        <end position="1635"/>
    </location>
</feature>
<feature type="transmembrane region" description="Helical" evidence="11">
    <location>
        <begin position="1655"/>
        <end position="1677"/>
    </location>
</feature>
<feature type="transmembrane region" description="Helical" evidence="11">
    <location>
        <begin position="1163"/>
        <end position="1189"/>
    </location>
</feature>
<dbReference type="SUPFAM" id="SSF49723">
    <property type="entry name" value="Lipase/lipooxygenase domain (PLAT/LH2 domain)"/>
    <property type="match status" value="1"/>
</dbReference>
<evidence type="ECO:0000256" key="9">
    <source>
        <dbReference type="PROSITE-ProRule" id="PRU00152"/>
    </source>
</evidence>
<dbReference type="SMART" id="SM00308">
    <property type="entry name" value="LH2"/>
    <property type="match status" value="1"/>
</dbReference>
<evidence type="ECO:0000256" key="2">
    <source>
        <dbReference type="ARBA" id="ARBA00007200"/>
    </source>
</evidence>
<dbReference type="InterPro" id="IPR046338">
    <property type="entry name" value="GAIN_dom_sf"/>
</dbReference>
<dbReference type="EMBL" id="CAUEEQ010017671">
    <property type="protein sequence ID" value="CAJ0940606.1"/>
    <property type="molecule type" value="Genomic_DNA"/>
</dbReference>
<evidence type="ECO:0000256" key="1">
    <source>
        <dbReference type="ARBA" id="ARBA00004141"/>
    </source>
</evidence>
<feature type="region of interest" description="Disordered" evidence="10">
    <location>
        <begin position="1063"/>
        <end position="1085"/>
    </location>
</feature>
<keyword evidence="6 11" id="KW-0472">Membrane</keyword>
<keyword evidence="4" id="KW-0732">Signal</keyword>
<dbReference type="Gene3D" id="2.60.60.20">
    <property type="entry name" value="PLAT/LH2 domain"/>
    <property type="match status" value="1"/>
</dbReference>
<gene>
    <name evidence="15" type="ORF">RIMI_LOCUS8769650</name>
</gene>
<dbReference type="Pfam" id="PF20519">
    <property type="entry name" value="Polycystin_dom"/>
    <property type="match status" value="1"/>
</dbReference>
<dbReference type="SMART" id="SM00303">
    <property type="entry name" value="GPS"/>
    <property type="match status" value="1"/>
</dbReference>
<keyword evidence="16" id="KW-1185">Reference proteome</keyword>
<dbReference type="PROSITE" id="PS50095">
    <property type="entry name" value="PLAT"/>
    <property type="match status" value="1"/>
</dbReference>
<dbReference type="InterPro" id="IPR036392">
    <property type="entry name" value="PLAT/LH2_dom_sf"/>
</dbReference>
<dbReference type="Gene3D" id="1.10.287.70">
    <property type="match status" value="1"/>
</dbReference>
<dbReference type="Pfam" id="PF01477">
    <property type="entry name" value="PLAT"/>
    <property type="match status" value="1"/>
</dbReference>
<evidence type="ECO:0000313" key="16">
    <source>
        <dbReference type="Proteomes" id="UP001176940"/>
    </source>
</evidence>
<feature type="domain" description="REJ" evidence="14">
    <location>
        <begin position="1"/>
        <end position="244"/>
    </location>
</feature>
<feature type="transmembrane region" description="Helical" evidence="11">
    <location>
        <begin position="396"/>
        <end position="418"/>
    </location>
</feature>
<accession>A0ABN9LH98</accession>
<dbReference type="InterPro" id="IPR003915">
    <property type="entry name" value="PKD_2"/>
</dbReference>
<dbReference type="InterPro" id="IPR057244">
    <property type="entry name" value="GAIN_B"/>
</dbReference>
<dbReference type="InterPro" id="IPR014010">
    <property type="entry name" value="REJ_dom"/>
</dbReference>
<comment type="similarity">
    <text evidence="2">Belongs to the polycystin family.</text>
</comment>
<keyword evidence="8" id="KW-0325">Glycoprotein</keyword>
<evidence type="ECO:0000256" key="6">
    <source>
        <dbReference type="ARBA" id="ARBA00023136"/>
    </source>
</evidence>
<evidence type="ECO:0000256" key="5">
    <source>
        <dbReference type="ARBA" id="ARBA00022989"/>
    </source>
</evidence>
<evidence type="ECO:0000256" key="3">
    <source>
        <dbReference type="ARBA" id="ARBA00022692"/>
    </source>
</evidence>
<dbReference type="CDD" id="cd01752">
    <property type="entry name" value="PLAT_polycystin"/>
    <property type="match status" value="1"/>
</dbReference>
<evidence type="ECO:0000259" key="12">
    <source>
        <dbReference type="PROSITE" id="PS50095"/>
    </source>
</evidence>
<dbReference type="PROSITE" id="PS50221">
    <property type="entry name" value="GAIN_B"/>
    <property type="match status" value="1"/>
</dbReference>
<evidence type="ECO:0000256" key="7">
    <source>
        <dbReference type="ARBA" id="ARBA00023157"/>
    </source>
</evidence>
<dbReference type="PANTHER" id="PTHR10877:SF134">
    <property type="entry name" value="POLYCYSTIN-1-LIKE PROTEIN 2"/>
    <property type="match status" value="1"/>
</dbReference>
<keyword evidence="5 11" id="KW-1133">Transmembrane helix</keyword>
<dbReference type="InterPro" id="IPR051223">
    <property type="entry name" value="Polycystin"/>
</dbReference>
<feature type="transmembrane region" description="Helical" evidence="11">
    <location>
        <begin position="932"/>
        <end position="953"/>
    </location>
</feature>